<dbReference type="AlphaFoldDB" id="A0A100XCM6"/>
<gene>
    <name evidence="2" type="ORF">RMCT_1040</name>
</gene>
<accession>A0A100XCM6</accession>
<dbReference type="EMBL" id="BCTB01000005">
    <property type="protein sequence ID" value="GAT14069.1"/>
    <property type="molecule type" value="Genomic_DNA"/>
</dbReference>
<reference evidence="2 3" key="1">
    <citation type="journal article" date="2016" name="Genome Announc.">
        <title>Draft Genome Sequences of Five Rapidly Growing Mycobacterium Species, M. thermoresistibile, M. fortuitum subsp. acetamidolyticum, M. canariasense, M. brisbanense, and M. novocastrense.</title>
        <authorList>
            <person name="Katahira K."/>
            <person name="Ogura Y."/>
            <person name="Gotoh Y."/>
            <person name="Hayashi T."/>
        </authorList>
    </citation>
    <scope>NUCLEOTIDE SEQUENCE [LARGE SCALE GENOMIC DNA]</scope>
    <source>
        <strain evidence="2 3">JCM6362</strain>
    </source>
</reference>
<sequence>MSNLRIHDEGALRWDPAEVDVPGVPAIAPSDDPMSVMVAAVMPEIPTEVAEKVAATRAREEKFAADLASARRAYRTTDDAGQQDIEAAGESIAPNGAGVGASNALPASATGQFGQLGQLLGLPMEMVGGALAAPQAAIQGVQGAADQVSQLAASMAESLGGADMSSSSTPSELGNPPELEAEPAEEARPEQATGVDHERYPEATAEAGNGDGKESLQSADSMPHDLTVDSAPRINL</sequence>
<comment type="caution">
    <text evidence="2">The sequence shown here is derived from an EMBL/GenBank/DDBJ whole genome shotgun (WGS) entry which is preliminary data.</text>
</comment>
<feature type="compositionally biased region" description="Basic and acidic residues" evidence="1">
    <location>
        <begin position="185"/>
        <end position="201"/>
    </location>
</feature>
<evidence type="ECO:0000313" key="2">
    <source>
        <dbReference type="EMBL" id="GAT14069.1"/>
    </source>
</evidence>
<dbReference type="Proteomes" id="UP000069654">
    <property type="component" value="Unassembled WGS sequence"/>
</dbReference>
<protein>
    <submittedName>
        <fullName evidence="2">Uncharacterized protein</fullName>
    </submittedName>
</protein>
<feature type="region of interest" description="Disordered" evidence="1">
    <location>
        <begin position="159"/>
        <end position="236"/>
    </location>
</feature>
<dbReference type="STRING" id="1797.RMCT_1040"/>
<proteinExistence type="predicted"/>
<dbReference type="RefSeq" id="WP_131588041.1">
    <property type="nucleotide sequence ID" value="NZ_BCTB01000005.1"/>
</dbReference>
<evidence type="ECO:0000313" key="3">
    <source>
        <dbReference type="Proteomes" id="UP000069654"/>
    </source>
</evidence>
<name>A0A100XCM6_MYCTH</name>
<organism evidence="2 3">
    <name type="scientific">Mycolicibacterium thermoresistibile</name>
    <name type="common">Mycobacterium thermoresistibile</name>
    <dbReference type="NCBI Taxonomy" id="1797"/>
    <lineage>
        <taxon>Bacteria</taxon>
        <taxon>Bacillati</taxon>
        <taxon>Actinomycetota</taxon>
        <taxon>Actinomycetes</taxon>
        <taxon>Mycobacteriales</taxon>
        <taxon>Mycobacteriaceae</taxon>
        <taxon>Mycolicibacterium</taxon>
    </lineage>
</organism>
<evidence type="ECO:0000256" key="1">
    <source>
        <dbReference type="SAM" id="MobiDB-lite"/>
    </source>
</evidence>
<reference evidence="3" key="2">
    <citation type="submission" date="2016-02" db="EMBL/GenBank/DDBJ databases">
        <title>Draft genome sequence of five rapidly growing Mycobacterium species.</title>
        <authorList>
            <person name="Katahira K."/>
            <person name="Gotou Y."/>
            <person name="Iida K."/>
            <person name="Ogura Y."/>
            <person name="Hayashi T."/>
        </authorList>
    </citation>
    <scope>NUCLEOTIDE SEQUENCE [LARGE SCALE GENOMIC DNA]</scope>
    <source>
        <strain evidence="3">JCM6362</strain>
    </source>
</reference>